<proteinExistence type="predicted"/>
<dbReference type="KEGG" id="png:PNIG_b0362"/>
<protein>
    <submittedName>
        <fullName evidence="1">Uncharacterized protein</fullName>
    </submittedName>
</protein>
<reference evidence="1 2" key="1">
    <citation type="submission" date="2015-03" db="EMBL/GenBank/DDBJ databases">
        <authorList>
            <person name="Xie B.-B."/>
            <person name="Rong J.-C."/>
            <person name="Qin Q.-L."/>
            <person name="Zhang Y.-Z."/>
        </authorList>
    </citation>
    <scope>NUCLEOTIDE SEQUENCE [LARGE SCALE GENOMIC DNA]</scope>
    <source>
        <strain evidence="1 2">KMM 661</strain>
    </source>
</reference>
<dbReference type="Proteomes" id="UP000198329">
    <property type="component" value="Chromosome II"/>
</dbReference>
<evidence type="ECO:0000313" key="2">
    <source>
        <dbReference type="Proteomes" id="UP000198329"/>
    </source>
</evidence>
<evidence type="ECO:0000313" key="1">
    <source>
        <dbReference type="EMBL" id="ASM55965.1"/>
    </source>
</evidence>
<gene>
    <name evidence="1" type="ORF">PNIG_b0362</name>
</gene>
<dbReference type="AlphaFoldDB" id="A0AAC9UKB2"/>
<sequence length="267" mass="29976">MLLFSFTVEAQTHSNCSCAHYYPTQAQTPDWIGVDKVTDTLYVSSGSSQCSGLKSIDERRSALEARKALTKLLKTEIEIKEENKLFSSNSISNLQFNSTAKITSDQLLKNAKIFERWVDKNNCVVYAGVTINHTDIQKAQAQKKQEAQSKLSAKNNCIKSTGSQAGEVKSLLTAKFIQNGFNITDSACDVYYHVKNSIVKSSQNKVFTRLQLEIITHTNKRLWQDHYQGKGISFSKRSTQQLLQIANEDSISLLIEDIIKLKDTPVN</sequence>
<organism evidence="1 2">
    <name type="scientific">Pseudoalteromonas nigrifaciens</name>
    <dbReference type="NCBI Taxonomy" id="28109"/>
    <lineage>
        <taxon>Bacteria</taxon>
        <taxon>Pseudomonadati</taxon>
        <taxon>Pseudomonadota</taxon>
        <taxon>Gammaproteobacteria</taxon>
        <taxon>Alteromonadales</taxon>
        <taxon>Pseudoalteromonadaceae</taxon>
        <taxon>Pseudoalteromonas</taxon>
    </lineage>
</organism>
<dbReference type="EMBL" id="CP011037">
    <property type="protein sequence ID" value="ASM55965.1"/>
    <property type="molecule type" value="Genomic_DNA"/>
</dbReference>
<name>A0AAC9UKB2_9GAMM</name>
<keyword evidence="2" id="KW-1185">Reference proteome</keyword>
<accession>A0AAC9UKB2</accession>